<protein>
    <submittedName>
        <fullName evidence="2">Uncharacterized protein</fullName>
    </submittedName>
</protein>
<name>A0A2P2QIU8_RHIMU</name>
<keyword evidence="1" id="KW-1133">Transmembrane helix</keyword>
<dbReference type="EMBL" id="GGEC01086351">
    <property type="protein sequence ID" value="MBX66835.1"/>
    <property type="molecule type" value="Transcribed_RNA"/>
</dbReference>
<evidence type="ECO:0000313" key="2">
    <source>
        <dbReference type="EMBL" id="MBX66835.1"/>
    </source>
</evidence>
<dbReference type="AlphaFoldDB" id="A0A2P2QIU8"/>
<organism evidence="2">
    <name type="scientific">Rhizophora mucronata</name>
    <name type="common">Asiatic mangrove</name>
    <dbReference type="NCBI Taxonomy" id="61149"/>
    <lineage>
        <taxon>Eukaryota</taxon>
        <taxon>Viridiplantae</taxon>
        <taxon>Streptophyta</taxon>
        <taxon>Embryophyta</taxon>
        <taxon>Tracheophyta</taxon>
        <taxon>Spermatophyta</taxon>
        <taxon>Magnoliopsida</taxon>
        <taxon>eudicotyledons</taxon>
        <taxon>Gunneridae</taxon>
        <taxon>Pentapetalae</taxon>
        <taxon>rosids</taxon>
        <taxon>fabids</taxon>
        <taxon>Malpighiales</taxon>
        <taxon>Rhizophoraceae</taxon>
        <taxon>Rhizophora</taxon>
    </lineage>
</organism>
<keyword evidence="1" id="KW-0472">Membrane</keyword>
<accession>A0A2P2QIU8</accession>
<keyword evidence="1" id="KW-0812">Transmembrane</keyword>
<feature type="transmembrane region" description="Helical" evidence="1">
    <location>
        <begin position="12"/>
        <end position="32"/>
    </location>
</feature>
<proteinExistence type="predicted"/>
<evidence type="ECO:0000256" key="1">
    <source>
        <dbReference type="SAM" id="Phobius"/>
    </source>
</evidence>
<reference evidence="2" key="1">
    <citation type="submission" date="2018-02" db="EMBL/GenBank/DDBJ databases">
        <title>Rhizophora mucronata_Transcriptome.</title>
        <authorList>
            <person name="Meera S.P."/>
            <person name="Sreeshan A."/>
            <person name="Augustine A."/>
        </authorList>
    </citation>
    <scope>NUCLEOTIDE SEQUENCE</scope>
    <source>
        <tissue evidence="2">Leaf</tissue>
    </source>
</reference>
<sequence>MVENLNHGHCAIQLKLCYVFQMFFLQCFFSILK</sequence>